<dbReference type="InterPro" id="IPR014756">
    <property type="entry name" value="Ig_E-set"/>
</dbReference>
<dbReference type="GO" id="GO:0050772">
    <property type="term" value="P:positive regulation of axonogenesis"/>
    <property type="evidence" value="ECO:0007669"/>
    <property type="project" value="TreeGrafter"/>
</dbReference>
<dbReference type="InterPro" id="IPR015943">
    <property type="entry name" value="WD40/YVTN_repeat-like_dom_sf"/>
</dbReference>
<dbReference type="SMART" id="SM00630">
    <property type="entry name" value="Sema"/>
    <property type="match status" value="1"/>
</dbReference>
<feature type="chain" id="PRO_5035848688" description="Sema domain-containing protein" evidence="12">
    <location>
        <begin position="20"/>
        <end position="1496"/>
    </location>
</feature>
<keyword evidence="6" id="KW-0677">Repeat</keyword>
<dbReference type="InterPro" id="IPR031148">
    <property type="entry name" value="Plexin"/>
</dbReference>
<dbReference type="GO" id="GO:0017154">
    <property type="term" value="F:semaphorin receptor activity"/>
    <property type="evidence" value="ECO:0007669"/>
    <property type="project" value="InterPro"/>
</dbReference>
<dbReference type="SUPFAM" id="SSF101912">
    <property type="entry name" value="Sema domain"/>
    <property type="match status" value="1"/>
</dbReference>
<gene>
    <name evidence="14" type="ORF">JZ751_008922</name>
</gene>
<evidence type="ECO:0000256" key="7">
    <source>
        <dbReference type="ARBA" id="ARBA00022989"/>
    </source>
</evidence>
<dbReference type="SUPFAM" id="SSF103575">
    <property type="entry name" value="Plexin repeat"/>
    <property type="match status" value="1"/>
</dbReference>
<dbReference type="Gene3D" id="2.130.10.10">
    <property type="entry name" value="YVTN repeat-like/Quinoprotein amine dehydrogenase"/>
    <property type="match status" value="2"/>
</dbReference>
<dbReference type="GO" id="GO:0007162">
    <property type="term" value="P:negative regulation of cell adhesion"/>
    <property type="evidence" value="ECO:0007669"/>
    <property type="project" value="TreeGrafter"/>
</dbReference>
<dbReference type="SUPFAM" id="SSF48350">
    <property type="entry name" value="GTPase activation domain, GAP"/>
    <property type="match status" value="1"/>
</dbReference>
<dbReference type="Gene3D" id="3.10.20.90">
    <property type="entry name" value="Phosphatidylinositol 3-kinase Catalytic Subunit, Chain A, domain 1"/>
    <property type="match status" value="1"/>
</dbReference>
<dbReference type="InterPro" id="IPR036352">
    <property type="entry name" value="Semap_dom_sf"/>
</dbReference>
<dbReference type="CDD" id="cd00102">
    <property type="entry name" value="IPT"/>
    <property type="match status" value="1"/>
</dbReference>
<keyword evidence="7 11" id="KW-1133">Transmembrane helix</keyword>
<keyword evidence="5 12" id="KW-0732">Signal</keyword>
<keyword evidence="3" id="KW-1003">Cell membrane</keyword>
<evidence type="ECO:0000256" key="2">
    <source>
        <dbReference type="ARBA" id="ARBA00010297"/>
    </source>
</evidence>
<comment type="caution">
    <text evidence="14">The sequence shown here is derived from an EMBL/GenBank/DDBJ whole genome shotgun (WGS) entry which is preliminary data.</text>
</comment>
<feature type="signal peptide" evidence="12">
    <location>
        <begin position="1"/>
        <end position="19"/>
    </location>
</feature>
<keyword evidence="4 11" id="KW-0812">Transmembrane</keyword>
<evidence type="ECO:0000256" key="6">
    <source>
        <dbReference type="ARBA" id="ARBA00022737"/>
    </source>
</evidence>
<dbReference type="Gene3D" id="3.30.1680.10">
    <property type="entry name" value="ligand-binding face of the semaphorins, domain 2"/>
    <property type="match status" value="1"/>
</dbReference>
<keyword evidence="9" id="KW-1015">Disulfide bond</keyword>
<evidence type="ECO:0000256" key="5">
    <source>
        <dbReference type="ARBA" id="ARBA00022729"/>
    </source>
</evidence>
<evidence type="ECO:0000313" key="14">
    <source>
        <dbReference type="EMBL" id="KAG9345777.1"/>
    </source>
</evidence>
<evidence type="ECO:0000256" key="3">
    <source>
        <dbReference type="ARBA" id="ARBA00022475"/>
    </source>
</evidence>
<dbReference type="InterPro" id="IPR013783">
    <property type="entry name" value="Ig-like_fold"/>
</dbReference>
<keyword evidence="15" id="KW-1185">Reference proteome</keyword>
<dbReference type="GO" id="GO:0005886">
    <property type="term" value="C:plasma membrane"/>
    <property type="evidence" value="ECO:0007669"/>
    <property type="project" value="UniProtKB-SubCell"/>
</dbReference>
<dbReference type="InterPro" id="IPR046800">
    <property type="entry name" value="Plexin_RBD"/>
</dbReference>
<dbReference type="PANTHER" id="PTHR22625">
    <property type="entry name" value="PLEXIN"/>
    <property type="match status" value="1"/>
</dbReference>
<dbReference type="Pfam" id="PF20170">
    <property type="entry name" value="Plexin_RBD"/>
    <property type="match status" value="1"/>
</dbReference>
<evidence type="ECO:0000256" key="10">
    <source>
        <dbReference type="ARBA" id="ARBA00023180"/>
    </source>
</evidence>
<dbReference type="GO" id="GO:0007399">
    <property type="term" value="P:nervous system development"/>
    <property type="evidence" value="ECO:0007669"/>
    <property type="project" value="UniProtKB-ARBA"/>
</dbReference>
<feature type="domain" description="Sema" evidence="13">
    <location>
        <begin position="28"/>
        <end position="389"/>
    </location>
</feature>
<accession>A0A8T2PAQ7</accession>
<reference evidence="14" key="1">
    <citation type="thesis" date="2021" institute="BYU ScholarsArchive" country="Provo, UT, USA">
        <title>Applications of and Algorithms for Genome Assembly and Genomic Analyses with an Emphasis on Marine Teleosts.</title>
        <authorList>
            <person name="Pickett B.D."/>
        </authorList>
    </citation>
    <scope>NUCLEOTIDE SEQUENCE</scope>
    <source>
        <strain evidence="14">HI-2016</strain>
    </source>
</reference>
<dbReference type="InterPro" id="IPR001627">
    <property type="entry name" value="Semap_dom"/>
</dbReference>
<dbReference type="Gene3D" id="2.60.40.10">
    <property type="entry name" value="Immunoglobulins"/>
    <property type="match status" value="2"/>
</dbReference>
<dbReference type="GO" id="GO:0002116">
    <property type="term" value="C:semaphorin receptor complex"/>
    <property type="evidence" value="ECO:0007669"/>
    <property type="project" value="TreeGrafter"/>
</dbReference>
<dbReference type="InterPro" id="IPR008936">
    <property type="entry name" value="Rho_GTPase_activation_prot"/>
</dbReference>
<organism evidence="14 15">
    <name type="scientific">Albula glossodonta</name>
    <name type="common">roundjaw bonefish</name>
    <dbReference type="NCBI Taxonomy" id="121402"/>
    <lineage>
        <taxon>Eukaryota</taxon>
        <taxon>Metazoa</taxon>
        <taxon>Chordata</taxon>
        <taxon>Craniata</taxon>
        <taxon>Vertebrata</taxon>
        <taxon>Euteleostomi</taxon>
        <taxon>Actinopterygii</taxon>
        <taxon>Neopterygii</taxon>
        <taxon>Teleostei</taxon>
        <taxon>Albuliformes</taxon>
        <taxon>Albulidae</taxon>
        <taxon>Albula</taxon>
    </lineage>
</organism>
<dbReference type="Pfam" id="PF01833">
    <property type="entry name" value="TIG"/>
    <property type="match status" value="1"/>
</dbReference>
<evidence type="ECO:0000259" key="13">
    <source>
        <dbReference type="SMART" id="SM00630"/>
    </source>
</evidence>
<evidence type="ECO:0000313" key="15">
    <source>
        <dbReference type="Proteomes" id="UP000824540"/>
    </source>
</evidence>
<evidence type="ECO:0000256" key="12">
    <source>
        <dbReference type="SAM" id="SignalP"/>
    </source>
</evidence>
<comment type="subcellular location">
    <subcellularLocation>
        <location evidence="1">Cell membrane</location>
        <topology evidence="1">Single-pass membrane protein</topology>
    </subcellularLocation>
</comment>
<dbReference type="GO" id="GO:0008360">
    <property type="term" value="P:regulation of cell shape"/>
    <property type="evidence" value="ECO:0007669"/>
    <property type="project" value="TreeGrafter"/>
</dbReference>
<evidence type="ECO:0000256" key="8">
    <source>
        <dbReference type="ARBA" id="ARBA00023136"/>
    </source>
</evidence>
<dbReference type="EMBL" id="JAFBMS010000017">
    <property type="protein sequence ID" value="KAG9345777.1"/>
    <property type="molecule type" value="Genomic_DNA"/>
</dbReference>
<proteinExistence type="inferred from homology"/>
<comment type="similarity">
    <text evidence="2">Belongs to the plexin family.</text>
</comment>
<feature type="transmembrane region" description="Helical" evidence="11">
    <location>
        <begin position="874"/>
        <end position="896"/>
    </location>
</feature>
<dbReference type="Gene3D" id="1.10.506.10">
    <property type="entry name" value="GTPase Activation - p120gap, domain 1"/>
    <property type="match status" value="1"/>
</dbReference>
<keyword evidence="10" id="KW-0325">Glycoprotein</keyword>
<keyword evidence="8 11" id="KW-0472">Membrane</keyword>
<dbReference type="CDD" id="cd00603">
    <property type="entry name" value="IPT_PCSR"/>
    <property type="match status" value="1"/>
</dbReference>
<dbReference type="SUPFAM" id="SSF81296">
    <property type="entry name" value="E set domains"/>
    <property type="match status" value="1"/>
</dbReference>
<name>A0A8T2PAQ7_9TELE</name>
<dbReference type="InterPro" id="IPR002909">
    <property type="entry name" value="IPT_dom"/>
</dbReference>
<evidence type="ECO:0000256" key="4">
    <source>
        <dbReference type="ARBA" id="ARBA00022692"/>
    </source>
</evidence>
<evidence type="ECO:0000256" key="11">
    <source>
        <dbReference type="SAM" id="Phobius"/>
    </source>
</evidence>
<dbReference type="PANTHER" id="PTHR22625:SF4">
    <property type="entry name" value="PLEXIN-C1"/>
    <property type="match status" value="1"/>
</dbReference>
<sequence length="1496" mass="168340">MERIRVFIFIGLLIGHSRSEESETLGNIRSFAVVNSAVYVAADDKIYHLSKDLTVERKKETKDNLSKSNTVTVLVPFEKNNTIITCGTQHCGYCELLDLKNITITVHLENITIPSGNPNDSILAFLINTEQTKINTYILVGSVQTGTCASDAGLITLRSTEDSQGGIFSAIGKRGTPSIEQRAPKSGVEFVDGFQVDEYIYVLVNVRNKPIDSDRVRILLLERKDSKDDTLQSFRGAVLHCCEDNPRSQLVSLARVAEGSPLLWAGIFSAGNTTDLSNTALAIFNVTADSPLWFSANQDPDFHYSGNKNYVEGTAAPFRPMAVVYKDQSMTSVVTVKVHSWLVFFVGTGDGQLVKISVDKAMNFICPIVIYKSKDDRPVHPKMIVDPLDNKHIYFVLGKQMIKTKVANCTQHDNLRDCWSAQDPFCGWCASTSSCTFHDECSGSLWISIPDGSVQERIVSFHVEETPSPEELKLNIMTHLRVEATGTPAFMCDFTTDNGDQLCVRPDDTPALPNCACIFSREMLSAGGIGVKVKISVDKQTISESLNLKNCSAFTGVTTALLCSECIKAGCSWSFTQHTCSWMNRSPHQTQDTCQKYFSGQNISEPKIDSIEPNKISFYGKNNMTIRGENLDHVTKILIRRSQDNMNCTLREVPVTSRSSDRLKFHLPSGSKGSVTVCAVLPDGKCYGSAEVSYRSLPSCVQLTPNTSWVSGGREIKITGANLEFVDSIKHDDHSEMLSINFNSTVLQYISPSGTTRTVTVNQNVANETIQCPTITYHPDPEFIKFRTNPTGDNLHVTIEKKLDKLNITEKELIIYGLEGDDKHRCEKVRIERSNVSMVDSVNCEISNRPNAKITSVKIVLGYRQYELERPQNFSYLLILILCVIPLLIIGFVWIYRVKQRKLSDQMNERLELLECDIRNEIRQGFVDMQTQRSDLTENVGAIPFLDYKHFASRIFFPEGTTMNGFLKDLDQDSVKVQMDESCLALARLIRNPVFLTSFVHALEGQKSFIIKDKCTVASLLTLALHSDLPYLTDMMEDLLRALMDQSSNSQPKLLLRRTESIVEKLLTNWISICLYGFLRESVGQPLFLLVSALNQQISKGPVDSVTEKALYTLNEDWLLWQAQDFSTLTLKVSFEAVSMGEGNRPLEVSVLDCDTVDQVKQKILVAFKSKFGFPYSEQFSAIDIEYAGGSVLLQEVDSSSKVLGEVTMLNTLKHYKITDGASIKVITKKGHAPLSTQVSLKDDKNYSTKYFHLIDPDIDIDQRRNPERKKLKLKEVYLTKLLSTKVAVHSFMENLFRTIWGTSNNRIPMAVKYFFDFLDAQGERKKIGDPDVLHIWKTNSLPLRFWVNILKNPQFVFDMEKTPHLDGCLSVIAQAFMDSFSLAEQQLDKHAPTNKLLYAKDIPLYKQEVKTYYKQVRDMPAFSSSDFKAFLQTESKKHENEFNESAALRELYKYLLKYSSVVQSKLEENDATGELKEKLQQVMDIFASQGSCSWD</sequence>
<dbReference type="InterPro" id="IPR002165">
    <property type="entry name" value="Plexin_repeat"/>
</dbReference>
<evidence type="ECO:0000256" key="9">
    <source>
        <dbReference type="ARBA" id="ARBA00023157"/>
    </source>
</evidence>
<dbReference type="GO" id="GO:0030334">
    <property type="term" value="P:regulation of cell migration"/>
    <property type="evidence" value="ECO:0007669"/>
    <property type="project" value="TreeGrafter"/>
</dbReference>
<dbReference type="Pfam" id="PF08337">
    <property type="entry name" value="Plexin_cytopl"/>
    <property type="match status" value="1"/>
</dbReference>
<protein>
    <recommendedName>
        <fullName evidence="13">Sema domain-containing protein</fullName>
    </recommendedName>
</protein>
<dbReference type="Proteomes" id="UP000824540">
    <property type="component" value="Unassembled WGS sequence"/>
</dbReference>
<dbReference type="OrthoDB" id="384877at2759"/>
<dbReference type="InterPro" id="IPR013548">
    <property type="entry name" value="Plexin_cytoplasmic_RasGAP_dom"/>
</dbReference>
<dbReference type="Pfam" id="PF01437">
    <property type="entry name" value="PSI"/>
    <property type="match status" value="1"/>
</dbReference>
<evidence type="ECO:0000256" key="1">
    <source>
        <dbReference type="ARBA" id="ARBA00004162"/>
    </source>
</evidence>